<dbReference type="EMBL" id="KV875102">
    <property type="protein sequence ID" value="OIW25104.1"/>
    <property type="molecule type" value="Genomic_DNA"/>
</dbReference>
<evidence type="ECO:0000313" key="3">
    <source>
        <dbReference type="Proteomes" id="UP000182658"/>
    </source>
</evidence>
<feature type="compositionally biased region" description="Basic and acidic residues" evidence="1">
    <location>
        <begin position="168"/>
        <end position="179"/>
    </location>
</feature>
<feature type="region of interest" description="Disordered" evidence="1">
    <location>
        <begin position="168"/>
        <end position="192"/>
    </location>
</feature>
<dbReference type="InParanoid" id="A0A1J7J5M2"/>
<organism evidence="2 3">
    <name type="scientific">Coniochaeta ligniaria NRRL 30616</name>
    <dbReference type="NCBI Taxonomy" id="1408157"/>
    <lineage>
        <taxon>Eukaryota</taxon>
        <taxon>Fungi</taxon>
        <taxon>Dikarya</taxon>
        <taxon>Ascomycota</taxon>
        <taxon>Pezizomycotina</taxon>
        <taxon>Sordariomycetes</taxon>
        <taxon>Sordariomycetidae</taxon>
        <taxon>Coniochaetales</taxon>
        <taxon>Coniochaetaceae</taxon>
        <taxon>Coniochaeta</taxon>
    </lineage>
</organism>
<evidence type="ECO:0000313" key="2">
    <source>
        <dbReference type="EMBL" id="OIW25104.1"/>
    </source>
</evidence>
<accession>A0A1J7J5M2</accession>
<proteinExistence type="predicted"/>
<protein>
    <submittedName>
        <fullName evidence="2">Uncharacterized protein</fullName>
    </submittedName>
</protein>
<keyword evidence="3" id="KW-1185">Reference proteome</keyword>
<sequence length="192" mass="21228">MYEAFAKSRTPLCVPEATLLYKGSRLCAVPSLPHDYMQIGPHVFSALAHLQTKKKIDEVNPFAADDDKDVSTGNVPINLFGKQVKKSLLKRANEAGQTSHHLFTNFRSHNGTKRLASSMAYKGQMFYGDRCQNHESAGHTSSYGDRHAPEKQFVVEMVLELRAKGNERDLLKTDSRPAPDGEGAVPTEVLTA</sequence>
<name>A0A1J7J5M2_9PEZI</name>
<evidence type="ECO:0000256" key="1">
    <source>
        <dbReference type="SAM" id="MobiDB-lite"/>
    </source>
</evidence>
<dbReference type="AlphaFoldDB" id="A0A1J7J5M2"/>
<dbReference type="Proteomes" id="UP000182658">
    <property type="component" value="Unassembled WGS sequence"/>
</dbReference>
<reference evidence="2 3" key="1">
    <citation type="submission" date="2016-10" db="EMBL/GenBank/DDBJ databases">
        <title>Draft genome sequence of Coniochaeta ligniaria NRRL30616, a lignocellulolytic fungus for bioabatement of inhibitors in plant biomass hydrolysates.</title>
        <authorList>
            <consortium name="DOE Joint Genome Institute"/>
            <person name="Jimenez D.J."/>
            <person name="Hector R.E."/>
            <person name="Riley R."/>
            <person name="Sun H."/>
            <person name="Grigoriev I.V."/>
            <person name="Van Elsas J.D."/>
            <person name="Nichols N.N."/>
        </authorList>
    </citation>
    <scope>NUCLEOTIDE SEQUENCE [LARGE SCALE GENOMIC DNA]</scope>
    <source>
        <strain evidence="2 3">NRRL 30616</strain>
    </source>
</reference>
<gene>
    <name evidence="2" type="ORF">CONLIGDRAFT_690835</name>
</gene>